<comment type="caution">
    <text evidence="5">The sequence shown here is derived from an EMBL/GenBank/DDBJ whole genome shotgun (WGS) entry which is preliminary data.</text>
</comment>
<gene>
    <name evidence="5" type="ORF">IC231_11050</name>
</gene>
<evidence type="ECO:0000313" key="5">
    <source>
        <dbReference type="EMBL" id="MBD2715575.1"/>
    </source>
</evidence>
<dbReference type="EMBL" id="JACWZZ010000002">
    <property type="protein sequence ID" value="MBD2715575.1"/>
    <property type="molecule type" value="Genomic_DNA"/>
</dbReference>
<feature type="domain" description="Signal transduction histidine kinase osmosensitive K+ channel sensor N-terminal" evidence="4">
    <location>
        <begin position="24"/>
        <end position="231"/>
    </location>
</feature>
<organism evidence="5 6">
    <name type="scientific">Hymenobacter duratus</name>
    <dbReference type="NCBI Taxonomy" id="2771356"/>
    <lineage>
        <taxon>Bacteria</taxon>
        <taxon>Pseudomonadati</taxon>
        <taxon>Bacteroidota</taxon>
        <taxon>Cytophagia</taxon>
        <taxon>Cytophagales</taxon>
        <taxon>Hymenobacteraceae</taxon>
        <taxon>Hymenobacter</taxon>
    </lineage>
</organism>
<keyword evidence="3" id="KW-0902">Two-component regulatory system</keyword>
<keyword evidence="1" id="KW-0808">Transferase</keyword>
<dbReference type="Proteomes" id="UP000642468">
    <property type="component" value="Unassembled WGS sequence"/>
</dbReference>
<dbReference type="Pfam" id="PF02702">
    <property type="entry name" value="KdpD"/>
    <property type="match status" value="1"/>
</dbReference>
<keyword evidence="6" id="KW-1185">Reference proteome</keyword>
<evidence type="ECO:0000259" key="4">
    <source>
        <dbReference type="Pfam" id="PF02702"/>
    </source>
</evidence>
<dbReference type="PANTHER" id="PTHR45569">
    <property type="entry name" value="SENSOR PROTEIN KDPD"/>
    <property type="match status" value="1"/>
</dbReference>
<dbReference type="Gene3D" id="3.40.50.300">
    <property type="entry name" value="P-loop containing nucleotide triphosphate hydrolases"/>
    <property type="match status" value="1"/>
</dbReference>
<dbReference type="InterPro" id="IPR052023">
    <property type="entry name" value="Histidine_kinase_KdpD"/>
</dbReference>
<accession>A0ABR8JFC8</accession>
<keyword evidence="2" id="KW-0418">Kinase</keyword>
<dbReference type="SUPFAM" id="SSF52540">
    <property type="entry name" value="P-loop containing nucleoside triphosphate hydrolases"/>
    <property type="match status" value="1"/>
</dbReference>
<evidence type="ECO:0000256" key="3">
    <source>
        <dbReference type="ARBA" id="ARBA00023012"/>
    </source>
</evidence>
<name>A0ABR8JFC8_9BACT</name>
<dbReference type="InterPro" id="IPR003852">
    <property type="entry name" value="Sig_transdc_His_kinase_KdpD_N"/>
</dbReference>
<dbReference type="RefSeq" id="WP_190784562.1">
    <property type="nucleotide sequence ID" value="NZ_JACWZZ010000002.1"/>
</dbReference>
<proteinExistence type="predicted"/>
<evidence type="ECO:0000256" key="2">
    <source>
        <dbReference type="ARBA" id="ARBA00022777"/>
    </source>
</evidence>
<reference evidence="5 6" key="1">
    <citation type="submission" date="2020-09" db="EMBL/GenBank/DDBJ databases">
        <authorList>
            <person name="Kim M.K."/>
        </authorList>
    </citation>
    <scope>NUCLEOTIDE SEQUENCE [LARGE SCALE GENOMIC DNA]</scope>
    <source>
        <strain evidence="5 6">BT646</strain>
    </source>
</reference>
<dbReference type="PANTHER" id="PTHR45569:SF1">
    <property type="entry name" value="SENSOR PROTEIN KDPD"/>
    <property type="match status" value="1"/>
</dbReference>
<dbReference type="Gene3D" id="3.40.50.620">
    <property type="entry name" value="HUPs"/>
    <property type="match status" value="1"/>
</dbReference>
<dbReference type="InterPro" id="IPR014729">
    <property type="entry name" value="Rossmann-like_a/b/a_fold"/>
</dbReference>
<sequence length="389" mass="43446">MSPTENDLRDTSAERFLRLVQAKRRGTLKVYLGLAAGVGKTYRMLQEAYDLHQHGVQVLLGYIETHGRAGTVAQLRQVPLLPRKHIFYKGRALEEMDVEAIVQRRPQVVIVDELAHSNVPGSRHEKRWQDVEYLVSQGISVITAVNVQHLESLHDQVLKITGTDVTERIPDRLLKLADEVVNVDVTVGELRARLEEGKIYDPAKVPTALANFFQPENLLQLRRLAVREVAQLLGRQVETGSGSAPAVPAARRNDDRLLACINSNDRAAKEIIRKTSRLADRFGAAAWYVLYVQTGRETSARIGLATQRHLLDNLQLATELGAQILRVKDDDIVGAITRVAAEKEATLLVCGITSEKGLWGQISRRGVTNDLLRAVARRNQELDIFLVTY</sequence>
<protein>
    <submittedName>
        <fullName evidence="5">Sensor protein KdpD</fullName>
    </submittedName>
</protein>
<dbReference type="InterPro" id="IPR027417">
    <property type="entry name" value="P-loop_NTPase"/>
</dbReference>
<evidence type="ECO:0000256" key="1">
    <source>
        <dbReference type="ARBA" id="ARBA00022679"/>
    </source>
</evidence>
<evidence type="ECO:0000313" key="6">
    <source>
        <dbReference type="Proteomes" id="UP000642468"/>
    </source>
</evidence>